<dbReference type="Gene3D" id="2.30.30.190">
    <property type="entry name" value="CAP Gly-rich-like domain"/>
    <property type="match status" value="1"/>
</dbReference>
<evidence type="ECO:0000256" key="2">
    <source>
        <dbReference type="SAM" id="MobiDB-lite"/>
    </source>
</evidence>
<dbReference type="InterPro" id="IPR000938">
    <property type="entry name" value="CAP-Gly_domain"/>
</dbReference>
<dbReference type="EMBL" id="RBNJ01005139">
    <property type="protein sequence ID" value="RUS29464.1"/>
    <property type="molecule type" value="Genomic_DNA"/>
</dbReference>
<dbReference type="AlphaFoldDB" id="A0A433QI94"/>
<dbReference type="Proteomes" id="UP000274822">
    <property type="component" value="Unassembled WGS sequence"/>
</dbReference>
<feature type="region of interest" description="Disordered" evidence="2">
    <location>
        <begin position="126"/>
        <end position="228"/>
    </location>
</feature>
<evidence type="ECO:0000256" key="1">
    <source>
        <dbReference type="SAM" id="Coils"/>
    </source>
</evidence>
<sequence>MSNQRQHHSVPNSPTGDEFRPGDRVVVESMNITGTLRYIGETYFKPGVVWAGIELNTPGGGKNDGSVGGMGTWIFYRSREGLDQVCWGEPKQQVVSTRRVRGSRRRYTYFRCPPNAGLFVVANKLSKSPTRSAPNSPPSRTSPRASQHFGVTSPQLTQKNLVRAATIGPGSVSDGARISSPTPRFNDLPHLNQRRFSNSPASRPHTPSAPTFSPDEESFQHKLNPGTDDATLKMQQMQLRIEVLEAENRFLKLENAQNKNAEKLFERGVLGVEDTATVEATAELDVLKRKLDEERERWRVEKDAFGLKVNAIVREKEDAEHDVRSLRERAAVAEKRVVVLEARLTEAEERVAEAEERVAVAEAQSAAAAAAAAIDRMGPDRRQSMLEEEMESVHEKVLNLTGVIRAKDRFLTDLTSQVEELRNGMEEKEREIRRLKAEFDKERQEMTKEGKNAGDAVPERVEELNKVKAELVEVKAAAEKDKAKSTELQVTVEDLKKACMESLELYETTVEVNKTDIEALRASLEGERRKVKALESESKS</sequence>
<organism evidence="4 5">
    <name type="scientific">Jimgerdemannia flammicorona</name>
    <dbReference type="NCBI Taxonomy" id="994334"/>
    <lineage>
        <taxon>Eukaryota</taxon>
        <taxon>Fungi</taxon>
        <taxon>Fungi incertae sedis</taxon>
        <taxon>Mucoromycota</taxon>
        <taxon>Mucoromycotina</taxon>
        <taxon>Endogonomycetes</taxon>
        <taxon>Endogonales</taxon>
        <taxon>Endogonaceae</taxon>
        <taxon>Jimgerdemannia</taxon>
    </lineage>
</organism>
<proteinExistence type="predicted"/>
<keyword evidence="1" id="KW-0175">Coiled coil</keyword>
<dbReference type="SMART" id="SM01052">
    <property type="entry name" value="CAP_GLY"/>
    <property type="match status" value="1"/>
</dbReference>
<reference evidence="4 5" key="1">
    <citation type="journal article" date="2018" name="New Phytol.">
        <title>Phylogenomics of Endogonaceae and evolution of mycorrhizas within Mucoromycota.</title>
        <authorList>
            <person name="Chang Y."/>
            <person name="Desiro A."/>
            <person name="Na H."/>
            <person name="Sandor L."/>
            <person name="Lipzen A."/>
            <person name="Clum A."/>
            <person name="Barry K."/>
            <person name="Grigoriev I.V."/>
            <person name="Martin F.M."/>
            <person name="Stajich J.E."/>
            <person name="Smith M.E."/>
            <person name="Bonito G."/>
            <person name="Spatafora J.W."/>
        </authorList>
    </citation>
    <scope>NUCLEOTIDE SEQUENCE [LARGE SCALE GENOMIC DNA]</scope>
    <source>
        <strain evidence="4 5">AD002</strain>
    </source>
</reference>
<feature type="region of interest" description="Disordered" evidence="2">
    <location>
        <begin position="1"/>
        <end position="22"/>
    </location>
</feature>
<comment type="caution">
    <text evidence="4">The sequence shown here is derived from an EMBL/GenBank/DDBJ whole genome shotgun (WGS) entry which is preliminary data.</text>
</comment>
<dbReference type="PROSITE" id="PS50245">
    <property type="entry name" value="CAP_GLY_2"/>
    <property type="match status" value="1"/>
</dbReference>
<feature type="compositionally biased region" description="Polar residues" evidence="2">
    <location>
        <begin position="126"/>
        <end position="160"/>
    </location>
</feature>
<evidence type="ECO:0000313" key="5">
    <source>
        <dbReference type="Proteomes" id="UP000274822"/>
    </source>
</evidence>
<dbReference type="Gene3D" id="1.10.287.1490">
    <property type="match status" value="1"/>
</dbReference>
<dbReference type="SUPFAM" id="SSF74924">
    <property type="entry name" value="Cap-Gly domain"/>
    <property type="match status" value="2"/>
</dbReference>
<name>A0A433QI94_9FUNG</name>
<dbReference type="PANTHER" id="PTHR18916">
    <property type="entry name" value="DYNACTIN 1-RELATED MICROTUBULE-BINDING"/>
    <property type="match status" value="1"/>
</dbReference>
<keyword evidence="5" id="KW-1185">Reference proteome</keyword>
<accession>A0A433QI94</accession>
<evidence type="ECO:0000313" key="4">
    <source>
        <dbReference type="EMBL" id="RUS29464.1"/>
    </source>
</evidence>
<protein>
    <recommendedName>
        <fullName evidence="3">CAP-Gly domain-containing protein</fullName>
    </recommendedName>
</protein>
<evidence type="ECO:0000259" key="3">
    <source>
        <dbReference type="PROSITE" id="PS50245"/>
    </source>
</evidence>
<dbReference type="InterPro" id="IPR036859">
    <property type="entry name" value="CAP-Gly_dom_sf"/>
</dbReference>
<feature type="coiled-coil region" evidence="1">
    <location>
        <begin position="411"/>
        <end position="484"/>
    </location>
</feature>
<gene>
    <name evidence="4" type="ORF">BC938DRAFT_480631</name>
</gene>
<feature type="domain" description="CAP-Gly" evidence="3">
    <location>
        <begin position="49"/>
        <end position="121"/>
    </location>
</feature>
<dbReference type="Pfam" id="PF01302">
    <property type="entry name" value="CAP_GLY"/>
    <property type="match status" value="1"/>
</dbReference>